<protein>
    <submittedName>
        <fullName evidence="9">Serine/threonine-protein kinase</fullName>
    </submittedName>
</protein>
<evidence type="ECO:0000313" key="10">
    <source>
        <dbReference type="Proteomes" id="UP000703269"/>
    </source>
</evidence>
<dbReference type="OrthoDB" id="68483at2759"/>
<dbReference type="PANTHER" id="PTHR43895">
    <property type="entry name" value="CALCIUM/CALMODULIN-DEPENDENT PROTEIN KINASE KINASE-RELATED"/>
    <property type="match status" value="1"/>
</dbReference>
<dbReference type="SUPFAM" id="SSF56112">
    <property type="entry name" value="Protein kinase-like (PK-like)"/>
    <property type="match status" value="1"/>
</dbReference>
<dbReference type="InterPro" id="IPR017441">
    <property type="entry name" value="Protein_kinase_ATP_BS"/>
</dbReference>
<evidence type="ECO:0000256" key="3">
    <source>
        <dbReference type="ARBA" id="ARBA00022741"/>
    </source>
</evidence>
<accession>A0A9P3LDE2</accession>
<feature type="compositionally biased region" description="Low complexity" evidence="7">
    <location>
        <begin position="648"/>
        <end position="661"/>
    </location>
</feature>
<keyword evidence="1" id="KW-0723">Serine/threonine-protein kinase</keyword>
<evidence type="ECO:0000259" key="8">
    <source>
        <dbReference type="PROSITE" id="PS50011"/>
    </source>
</evidence>
<evidence type="ECO:0000313" key="9">
    <source>
        <dbReference type="EMBL" id="GJE89832.1"/>
    </source>
</evidence>
<evidence type="ECO:0000256" key="4">
    <source>
        <dbReference type="ARBA" id="ARBA00022777"/>
    </source>
</evidence>
<evidence type="ECO:0000256" key="2">
    <source>
        <dbReference type="ARBA" id="ARBA00022679"/>
    </source>
</evidence>
<dbReference type="Gene3D" id="3.30.200.20">
    <property type="entry name" value="Phosphorylase Kinase, domain 1"/>
    <property type="match status" value="1"/>
</dbReference>
<dbReference type="AlphaFoldDB" id="A0A9P3LDE2"/>
<name>A0A9P3LDE2_9APHY</name>
<keyword evidence="5 6" id="KW-0067">ATP-binding</keyword>
<keyword evidence="4 9" id="KW-0418">Kinase</keyword>
<dbReference type="InterPro" id="IPR011009">
    <property type="entry name" value="Kinase-like_dom_sf"/>
</dbReference>
<evidence type="ECO:0000256" key="5">
    <source>
        <dbReference type="ARBA" id="ARBA00022840"/>
    </source>
</evidence>
<evidence type="ECO:0000256" key="7">
    <source>
        <dbReference type="SAM" id="MobiDB-lite"/>
    </source>
</evidence>
<reference evidence="9 10" key="1">
    <citation type="submission" date="2021-08" db="EMBL/GenBank/DDBJ databases">
        <title>Draft Genome Sequence of Phanerochaete sordida strain YK-624.</title>
        <authorList>
            <person name="Mori T."/>
            <person name="Dohra H."/>
            <person name="Suzuki T."/>
            <person name="Kawagishi H."/>
            <person name="Hirai H."/>
        </authorList>
    </citation>
    <scope>NUCLEOTIDE SEQUENCE [LARGE SCALE GENOMIC DNA]</scope>
    <source>
        <strain evidence="9 10">YK-624</strain>
    </source>
</reference>
<feature type="compositionally biased region" description="Acidic residues" evidence="7">
    <location>
        <begin position="830"/>
        <end position="839"/>
    </location>
</feature>
<sequence>MASATSSSAPMQRPRVASITVSAPLVQTTSAAVSVIETDHIRETRSGEGHKMVNQYEMKQLLGKGQHGEVWWSRNTLTGEEVAIKAMRRKNPKQDRMSLLRRPRLPRSPEHLSVANNLGATEIKILKEIAIMKKLRHPNVVQLEEVLNDNLKERIYMVMEFMAGGEIKWRTGDEEPLLRVSQTRRICRDVLLGLEYLHDQGIIHRDIKPANLLWSADRRVVKIADFGISHFSYAQFLAAKGKTADSAESRDWEEHDKILMDESDLTRFAGTPTFLAPEIISDGSTDMSASGSTTSNLQTTDSTATEVRRSPISKAIDIWAFGVTLYAFLFGKLPFVAESEYQIYNKIKEEDWDVPETMGQDEVPVGGRHQKKPKKGLETEGYLVIDLLQGLLEKDPSKRLTLQDVKRHPWITRDMPNADQWLRATNGIENASLAPTEDETSSALSTVLFRYKFRNRLARGISSGISSIFKNIRPQRSFRANPGQPTQPLSDEEQRYRRIGTRSMPHVELTRHQSAVSAIDKGKQPMRPQASRNKSSVELRTNTKSLDWASSTSGGFNVPEVGGSGPKPRRGSAPGQALSPLETLRVPTQSSRVSSPQRSPSVRSPSTAHVNDLTDERPRSRLSLLVRWMIQKPASWAPSNQTSTSTLPSGAVSPSSVASGSRIPPARDLTQRRSEDAFNRMSAARNDGSLTQAMRAASWGEVGGYHSRPSEDMTSLYSDHGEDGPDEDTYLVGFGGVAQSPVSTVPSAILSTVSSLGSLSPPPVPLSAAQILLHRAEGSSSAPEPPSAPDPAALDAVFLRQAQVRSHATSPLSHHASEEEIEPPQSPTYEDSEEGESDGSGERTPSEQDYAPNTSVLYQEADEESDEDGAAPLEVKTRRPSWSVHSRSRPTSPRGPDIPPQEGCARPAIRI</sequence>
<dbReference type="InterPro" id="IPR000719">
    <property type="entry name" value="Prot_kinase_dom"/>
</dbReference>
<dbReference type="GO" id="GO:0004674">
    <property type="term" value="F:protein serine/threonine kinase activity"/>
    <property type="evidence" value="ECO:0007669"/>
    <property type="project" value="UniProtKB-KW"/>
</dbReference>
<dbReference type="Gene3D" id="1.10.510.10">
    <property type="entry name" value="Transferase(Phosphotransferase) domain 1"/>
    <property type="match status" value="1"/>
</dbReference>
<keyword evidence="3 6" id="KW-0547">Nucleotide-binding</keyword>
<feature type="compositionally biased region" description="Low complexity" evidence="7">
    <location>
        <begin position="585"/>
        <end position="607"/>
    </location>
</feature>
<organism evidence="9 10">
    <name type="scientific">Phanerochaete sordida</name>
    <dbReference type="NCBI Taxonomy" id="48140"/>
    <lineage>
        <taxon>Eukaryota</taxon>
        <taxon>Fungi</taxon>
        <taxon>Dikarya</taxon>
        <taxon>Basidiomycota</taxon>
        <taxon>Agaricomycotina</taxon>
        <taxon>Agaricomycetes</taxon>
        <taxon>Polyporales</taxon>
        <taxon>Phanerochaetaceae</taxon>
        <taxon>Phanerochaete</taxon>
    </lineage>
</organism>
<dbReference type="GO" id="GO:0007165">
    <property type="term" value="P:signal transduction"/>
    <property type="evidence" value="ECO:0007669"/>
    <property type="project" value="TreeGrafter"/>
</dbReference>
<feature type="domain" description="Protein kinase" evidence="8">
    <location>
        <begin position="56"/>
        <end position="411"/>
    </location>
</feature>
<feature type="compositionally biased region" description="Acidic residues" evidence="7">
    <location>
        <begin position="860"/>
        <end position="869"/>
    </location>
</feature>
<feature type="region of interest" description="Disordered" evidence="7">
    <location>
        <begin position="636"/>
        <end position="673"/>
    </location>
</feature>
<feature type="region of interest" description="Disordered" evidence="7">
    <location>
        <begin position="502"/>
        <end position="616"/>
    </location>
</feature>
<dbReference type="PROSITE" id="PS00107">
    <property type="entry name" value="PROTEIN_KINASE_ATP"/>
    <property type="match status" value="1"/>
</dbReference>
<feature type="region of interest" description="Disordered" evidence="7">
    <location>
        <begin position="702"/>
        <end position="732"/>
    </location>
</feature>
<dbReference type="PANTHER" id="PTHR43895:SF152">
    <property type="entry name" value="SERINE_THREONINE-PROTEIN KINASE TOS3"/>
    <property type="match status" value="1"/>
</dbReference>
<dbReference type="PROSITE" id="PS50011">
    <property type="entry name" value="PROTEIN_KINASE_DOM"/>
    <property type="match status" value="1"/>
</dbReference>
<feature type="compositionally biased region" description="Polar residues" evidence="7">
    <location>
        <begin position="637"/>
        <end position="647"/>
    </location>
</feature>
<feature type="binding site" evidence="6">
    <location>
        <position position="85"/>
    </location>
    <ligand>
        <name>ATP</name>
        <dbReference type="ChEBI" id="CHEBI:30616"/>
    </ligand>
</feature>
<feature type="compositionally biased region" description="Polar residues" evidence="7">
    <location>
        <begin position="803"/>
        <end position="812"/>
    </location>
</feature>
<dbReference type="CDD" id="cd14008">
    <property type="entry name" value="STKc_LKB1_CaMKK"/>
    <property type="match status" value="1"/>
</dbReference>
<dbReference type="SMART" id="SM00220">
    <property type="entry name" value="S_TKc"/>
    <property type="match status" value="1"/>
</dbReference>
<dbReference type="Pfam" id="PF00069">
    <property type="entry name" value="Pkinase"/>
    <property type="match status" value="1"/>
</dbReference>
<comment type="caution">
    <text evidence="9">The sequence shown here is derived from an EMBL/GenBank/DDBJ whole genome shotgun (WGS) entry which is preliminary data.</text>
</comment>
<keyword evidence="10" id="KW-1185">Reference proteome</keyword>
<keyword evidence="2" id="KW-0808">Transferase</keyword>
<dbReference type="GO" id="GO:0005524">
    <property type="term" value="F:ATP binding"/>
    <property type="evidence" value="ECO:0007669"/>
    <property type="project" value="UniProtKB-UniRule"/>
</dbReference>
<dbReference type="EMBL" id="BPQB01000014">
    <property type="protein sequence ID" value="GJE89832.1"/>
    <property type="molecule type" value="Genomic_DNA"/>
</dbReference>
<proteinExistence type="predicted"/>
<evidence type="ECO:0000256" key="1">
    <source>
        <dbReference type="ARBA" id="ARBA00022527"/>
    </source>
</evidence>
<feature type="region of interest" description="Disordered" evidence="7">
    <location>
        <begin position="775"/>
        <end position="911"/>
    </location>
</feature>
<gene>
    <name evidence="9" type="ORF">PsYK624_059410</name>
</gene>
<feature type="compositionally biased region" description="Polar residues" evidence="7">
    <location>
        <begin position="530"/>
        <end position="555"/>
    </location>
</feature>
<dbReference type="Proteomes" id="UP000703269">
    <property type="component" value="Unassembled WGS sequence"/>
</dbReference>
<evidence type="ECO:0000256" key="6">
    <source>
        <dbReference type="PROSITE-ProRule" id="PRU10141"/>
    </source>
</evidence>